<organism evidence="1 2">
    <name type="scientific">Athalassotoga saccharophila</name>
    <dbReference type="NCBI Taxonomy" id="1441386"/>
    <lineage>
        <taxon>Bacteria</taxon>
        <taxon>Thermotogati</taxon>
        <taxon>Thermotogota</taxon>
        <taxon>Thermotogae</taxon>
        <taxon>Mesoaciditogales</taxon>
        <taxon>Mesoaciditogaceae</taxon>
        <taxon>Athalassotoga</taxon>
    </lineage>
</organism>
<dbReference type="RefSeq" id="WP_161849065.1">
    <property type="nucleotide sequence ID" value="NZ_AP019553.1"/>
</dbReference>
<geneLocation type="plasmid" evidence="1 2">
    <name>pATS2</name>
</geneLocation>
<dbReference type="KEGG" id="asac:ATHSA_p20031"/>
<name>A0A6N4TEN0_9BACT</name>
<evidence type="ECO:0000313" key="1">
    <source>
        <dbReference type="EMBL" id="BBJ29121.1"/>
    </source>
</evidence>
<accession>A0A6N4TEN0</accession>
<keyword evidence="1" id="KW-0614">Plasmid</keyword>
<evidence type="ECO:0000313" key="2">
    <source>
        <dbReference type="Proteomes" id="UP000463916"/>
    </source>
</evidence>
<dbReference type="EMBL" id="AP019553">
    <property type="protein sequence ID" value="BBJ29121.1"/>
    <property type="molecule type" value="Genomic_DNA"/>
</dbReference>
<dbReference type="Proteomes" id="UP000463916">
    <property type="component" value="Plasmid pATS2"/>
</dbReference>
<protein>
    <submittedName>
        <fullName evidence="1">Uncharacterized protein</fullName>
    </submittedName>
</protein>
<gene>
    <name evidence="1" type="ORF">ATHSA_p20031</name>
</gene>
<proteinExistence type="predicted"/>
<dbReference type="AlphaFoldDB" id="A0A6N4TEN0"/>
<sequence>MSSLILPDDFKDVDEFFEKLIKEFLDTVMKELDEELCSAYLEKGYKVLRTKKRKIKVLFNSHYLEISFTYRVLKNAKNEKIKPLIEFLKIKPRDIYTSSVKEKAIALATEMTFSKVSSITGASAMSIWKWLQLNKIDEDEISTYQGNTPEVRSESDGMFISVRGSERKEEIKVGIIYDSKRMIGKNGDRMRNELVNKKIVISYPWEFSKYFSGQIHSRSSYSSIIYYSSDMGEDEKKAAGDVGFTDRFIDLFHLVRLGGRKEELVKSFEYKGYFGSCESNVKKVKQRLKGRSWSKRGLSNMIRHMTISLNSEKVLKIHEVKAQKKHINDQDTHLGYIDCTLATLNNTYAEDKIRVCQ</sequence>
<reference evidence="2" key="1">
    <citation type="submission" date="2019-04" db="EMBL/GenBank/DDBJ databases">
        <title>NAS-01 Genome Sequencing.</title>
        <authorList>
            <person name="Kato S."/>
            <person name="Itoh T."/>
            <person name="Ohkuma M."/>
        </authorList>
    </citation>
    <scope>NUCLEOTIDE SEQUENCE [LARGE SCALE GENOMIC DNA]</scope>
    <source>
        <strain evidence="2">NAS-01</strain>
        <plasmid evidence="2">pATS2</plasmid>
    </source>
</reference>
<keyword evidence="2" id="KW-1185">Reference proteome</keyword>